<dbReference type="GeneID" id="97547935"/>
<evidence type="ECO:0000313" key="12">
    <source>
        <dbReference type="EMBL" id="PWR72192.1"/>
    </source>
</evidence>
<feature type="transmembrane region" description="Helical" evidence="9">
    <location>
        <begin position="210"/>
        <end position="230"/>
    </location>
</feature>
<keyword evidence="3" id="KW-0328">Glycosyltransferase</keyword>
<dbReference type="InterPro" id="IPR038731">
    <property type="entry name" value="RgtA/B/C-like"/>
</dbReference>
<keyword evidence="13" id="KW-1185">Reference proteome</keyword>
<evidence type="ECO:0000256" key="3">
    <source>
        <dbReference type="ARBA" id="ARBA00022676"/>
    </source>
</evidence>
<dbReference type="OrthoDB" id="118122at2157"/>
<evidence type="ECO:0000256" key="6">
    <source>
        <dbReference type="ARBA" id="ARBA00022989"/>
    </source>
</evidence>
<accession>A0A2V2MWC1</accession>
<evidence type="ECO:0000256" key="7">
    <source>
        <dbReference type="ARBA" id="ARBA00023136"/>
    </source>
</evidence>
<sequence>MNLQSDIRTYRHELILVGILIMASVFLLFNLAKEGYSNSYYAASVKSMLTNPGIMIYNSFDPTGFVTVDKPPVSLWVQTVSAALLGFSGPSVILPQALAGICSVLLLYLLVSRSWGKEAGLVAAFALTITPIFVAVARTNNMDGLLIFVLLGAVFLAVTAWKTGSPWYLVGSAVLIGIGFNIKMIQAFAVVPACFGIYLLNFRLSWKKKILHLAPALVVLILVSASWALMMDLTPADQRPYIGSSTDNSEFNLIFGYNGLNRLLGGFMPFRGGEIGGNRSLRGGSPGAFPDGSGGVFPPGINGGFGDPGSDLNITPPEQGSLPDGTDGSMYEPGGRFFAGPPGFAGNGTPGTPPFGMEGGRPGGNPGMNDGGEPGFFRMGDSGMSGQISWFLPFALIGLLAWVSRPRWSVLTALSEKEILTIALTLWLVPELLYFSFTSGFYHTYYVVMVAIPLAGLVGIGAFLMYDAYQKPGIKGWLFIAAIIATGACQWIFLRYNPDFLAPLSWIVLAGSILGAIVLAFLRTLPVSSGKQTLVVLLTVGLLCVAPFAWSCTSVIFKGEGNMPSAGPGLVLDHGQDSMRPGEFQGNSSAVYLYLVSHQAGEKYLVGVESSRSADDLIIKYGAPVMAMGGYSGGDNILTNESLKTLIHNGKIRFFLLGQNGQGMPGRKSGGITQWIQDSCPVVPEREWNDETNPGNSTSMMRNTLYDCKGVV</sequence>
<dbReference type="GO" id="GO:0008610">
    <property type="term" value="P:lipid biosynthetic process"/>
    <property type="evidence" value="ECO:0007669"/>
    <property type="project" value="UniProtKB-ARBA"/>
</dbReference>
<dbReference type="Pfam" id="PF13231">
    <property type="entry name" value="PMT_2"/>
    <property type="match status" value="1"/>
</dbReference>
<keyword evidence="7 9" id="KW-0472">Membrane</keyword>
<gene>
    <name evidence="12" type="ORF">DK846_09415</name>
</gene>
<evidence type="ECO:0000313" key="13">
    <source>
        <dbReference type="Proteomes" id="UP000245657"/>
    </source>
</evidence>
<evidence type="ECO:0000256" key="9">
    <source>
        <dbReference type="SAM" id="Phobius"/>
    </source>
</evidence>
<keyword evidence="6 9" id="KW-1133">Transmembrane helix</keyword>
<keyword evidence="2" id="KW-1003">Cell membrane</keyword>
<dbReference type="PANTHER" id="PTHR33908:SF3">
    <property type="entry name" value="UNDECAPRENYL PHOSPHATE-ALPHA-4-AMINO-4-DEOXY-L-ARABINOSE ARABINOSYL TRANSFERASE"/>
    <property type="match status" value="1"/>
</dbReference>
<comment type="caution">
    <text evidence="12">The sequence shown here is derived from an EMBL/GenBank/DDBJ whole genome shotgun (WGS) entry which is preliminary data.</text>
</comment>
<feature type="region of interest" description="Disordered" evidence="8">
    <location>
        <begin position="301"/>
        <end position="320"/>
    </location>
</feature>
<keyword evidence="4 12" id="KW-0808">Transferase</keyword>
<dbReference type="InterPro" id="IPR056785">
    <property type="entry name" value="YkcA/B-like_C"/>
</dbReference>
<feature type="transmembrane region" description="Helical" evidence="9">
    <location>
        <begin position="144"/>
        <end position="161"/>
    </location>
</feature>
<feature type="transmembrane region" description="Helical" evidence="9">
    <location>
        <begin position="476"/>
        <end position="494"/>
    </location>
</feature>
<dbReference type="GO" id="GO:0005886">
    <property type="term" value="C:plasma membrane"/>
    <property type="evidence" value="ECO:0007669"/>
    <property type="project" value="UniProtKB-SubCell"/>
</dbReference>
<feature type="transmembrane region" description="Helical" evidence="9">
    <location>
        <begin position="119"/>
        <end position="137"/>
    </location>
</feature>
<dbReference type="AlphaFoldDB" id="A0A2V2MWC1"/>
<proteinExistence type="predicted"/>
<dbReference type="PANTHER" id="PTHR33908">
    <property type="entry name" value="MANNOSYLTRANSFERASE YKCB-RELATED"/>
    <property type="match status" value="1"/>
</dbReference>
<evidence type="ECO:0000256" key="4">
    <source>
        <dbReference type="ARBA" id="ARBA00022679"/>
    </source>
</evidence>
<dbReference type="InterPro" id="IPR050297">
    <property type="entry name" value="LipidA_mod_glycosyltrf_83"/>
</dbReference>
<name>A0A2V2MWC1_9EURY</name>
<comment type="subcellular location">
    <subcellularLocation>
        <location evidence="1">Cell membrane</location>
        <topology evidence="1">Multi-pass membrane protein</topology>
    </subcellularLocation>
</comment>
<dbReference type="GO" id="GO:0010041">
    <property type="term" value="P:response to iron(III) ion"/>
    <property type="evidence" value="ECO:0007669"/>
    <property type="project" value="TreeGrafter"/>
</dbReference>
<organism evidence="12 13">
    <name type="scientific">Methanospirillum lacunae</name>
    <dbReference type="NCBI Taxonomy" id="668570"/>
    <lineage>
        <taxon>Archaea</taxon>
        <taxon>Methanobacteriati</taxon>
        <taxon>Methanobacteriota</taxon>
        <taxon>Stenosarchaea group</taxon>
        <taxon>Methanomicrobia</taxon>
        <taxon>Methanomicrobiales</taxon>
        <taxon>Methanospirillaceae</taxon>
        <taxon>Methanospirillum</taxon>
    </lineage>
</organism>
<keyword evidence="5 9" id="KW-0812">Transmembrane</keyword>
<feature type="transmembrane region" description="Helical" evidence="9">
    <location>
        <begin position="14"/>
        <end position="32"/>
    </location>
</feature>
<feature type="domain" description="Putative mannosyltransferase YkcA/B-like C-terminal" evidence="11">
    <location>
        <begin position="594"/>
        <end position="678"/>
    </location>
</feature>
<evidence type="ECO:0000259" key="11">
    <source>
        <dbReference type="Pfam" id="PF24878"/>
    </source>
</evidence>
<feature type="transmembrane region" description="Helical" evidence="9">
    <location>
        <begin position="384"/>
        <end position="403"/>
    </location>
</feature>
<feature type="transmembrane region" description="Helical" evidence="9">
    <location>
        <begin position="500"/>
        <end position="522"/>
    </location>
</feature>
<dbReference type="GO" id="GO:0016763">
    <property type="term" value="F:pentosyltransferase activity"/>
    <property type="evidence" value="ECO:0007669"/>
    <property type="project" value="TreeGrafter"/>
</dbReference>
<protein>
    <submittedName>
        <fullName evidence="12">Glycosyl transferase</fullName>
    </submittedName>
</protein>
<feature type="transmembrane region" description="Helical" evidence="9">
    <location>
        <begin position="443"/>
        <end position="464"/>
    </location>
</feature>
<dbReference type="EMBL" id="QGMY01000007">
    <property type="protein sequence ID" value="PWR72192.1"/>
    <property type="molecule type" value="Genomic_DNA"/>
</dbReference>
<feature type="transmembrane region" description="Helical" evidence="9">
    <location>
        <begin position="534"/>
        <end position="557"/>
    </location>
</feature>
<dbReference type="Pfam" id="PF24878">
    <property type="entry name" value="YkcB_C"/>
    <property type="match status" value="1"/>
</dbReference>
<dbReference type="Proteomes" id="UP000245657">
    <property type="component" value="Unassembled WGS sequence"/>
</dbReference>
<feature type="transmembrane region" description="Helical" evidence="9">
    <location>
        <begin position="167"/>
        <end position="198"/>
    </location>
</feature>
<evidence type="ECO:0000256" key="5">
    <source>
        <dbReference type="ARBA" id="ARBA00022692"/>
    </source>
</evidence>
<feature type="transmembrane region" description="Helical" evidence="9">
    <location>
        <begin position="92"/>
        <end position="113"/>
    </location>
</feature>
<evidence type="ECO:0000256" key="8">
    <source>
        <dbReference type="SAM" id="MobiDB-lite"/>
    </source>
</evidence>
<reference evidence="12 13" key="1">
    <citation type="submission" date="2018-05" db="EMBL/GenBank/DDBJ databases">
        <title>Draft genome of Methanospirillum lacunae Ki8-1.</title>
        <authorList>
            <person name="Dueholm M.S."/>
            <person name="Nielsen P.H."/>
            <person name="Bakmann L.F."/>
            <person name="Otzen D.E."/>
        </authorList>
    </citation>
    <scope>NUCLEOTIDE SEQUENCE [LARGE SCALE GENOMIC DNA]</scope>
    <source>
        <strain evidence="12 13">Ki8-1</strain>
    </source>
</reference>
<dbReference type="RefSeq" id="WP_109968681.1">
    <property type="nucleotide sequence ID" value="NZ_CP176093.1"/>
</dbReference>
<evidence type="ECO:0000256" key="1">
    <source>
        <dbReference type="ARBA" id="ARBA00004651"/>
    </source>
</evidence>
<feature type="domain" description="Glycosyltransferase RgtA/B/C/D-like" evidence="10">
    <location>
        <begin position="69"/>
        <end position="227"/>
    </location>
</feature>
<evidence type="ECO:0000259" key="10">
    <source>
        <dbReference type="Pfam" id="PF13231"/>
    </source>
</evidence>
<evidence type="ECO:0000256" key="2">
    <source>
        <dbReference type="ARBA" id="ARBA00022475"/>
    </source>
</evidence>